<dbReference type="OrthoDB" id="272271at2759"/>
<dbReference type="SUPFAM" id="SSF51556">
    <property type="entry name" value="Metallo-dependent hydrolases"/>
    <property type="match status" value="1"/>
</dbReference>
<evidence type="ECO:0000256" key="7">
    <source>
        <dbReference type="ARBA" id="ARBA00048787"/>
    </source>
</evidence>
<dbReference type="GO" id="GO:0046872">
    <property type="term" value="F:metal ion binding"/>
    <property type="evidence" value="ECO:0007669"/>
    <property type="project" value="UniProtKB-KW"/>
</dbReference>
<evidence type="ECO:0000313" key="9">
    <source>
        <dbReference type="EnsemblMetazoa" id="CLYHEMP022433.1"/>
    </source>
</evidence>
<dbReference type="Pfam" id="PF00962">
    <property type="entry name" value="A_deaminase"/>
    <property type="match status" value="1"/>
</dbReference>
<comment type="catalytic activity">
    <reaction evidence="7">
        <text>N(6)-methyl-AMP + H2O + H(+) = IMP + methylamine</text>
        <dbReference type="Rhea" id="RHEA:16001"/>
        <dbReference type="ChEBI" id="CHEBI:15377"/>
        <dbReference type="ChEBI" id="CHEBI:15378"/>
        <dbReference type="ChEBI" id="CHEBI:58053"/>
        <dbReference type="ChEBI" id="CHEBI:59338"/>
        <dbReference type="ChEBI" id="CHEBI:144842"/>
    </reaction>
    <physiologicalReaction direction="left-to-right" evidence="7">
        <dbReference type="Rhea" id="RHEA:16002"/>
    </physiologicalReaction>
</comment>
<dbReference type="Proteomes" id="UP000594262">
    <property type="component" value="Unplaced"/>
</dbReference>
<dbReference type="InterPro" id="IPR001365">
    <property type="entry name" value="A_deaminase_dom"/>
</dbReference>
<evidence type="ECO:0000256" key="5">
    <source>
        <dbReference type="ARBA" id="ARBA00022833"/>
    </source>
</evidence>
<dbReference type="EnsemblMetazoa" id="CLYHEMT022433.1">
    <property type="protein sequence ID" value="CLYHEMP022433.1"/>
    <property type="gene ID" value="CLYHEMG022433"/>
</dbReference>
<dbReference type="GO" id="GO:0009117">
    <property type="term" value="P:nucleotide metabolic process"/>
    <property type="evidence" value="ECO:0007669"/>
    <property type="project" value="UniProtKB-KW"/>
</dbReference>
<name>A0A7M6DQM2_9CNID</name>
<keyword evidence="10" id="KW-1185">Reference proteome</keyword>
<evidence type="ECO:0000256" key="1">
    <source>
        <dbReference type="ARBA" id="ARBA00001947"/>
    </source>
</evidence>
<keyword evidence="6" id="KW-0546">Nucleotide metabolism</keyword>
<comment type="cofactor">
    <cofactor evidence="1">
        <name>Zn(2+)</name>
        <dbReference type="ChEBI" id="CHEBI:29105"/>
    </cofactor>
</comment>
<evidence type="ECO:0000256" key="2">
    <source>
        <dbReference type="ARBA" id="ARBA00006676"/>
    </source>
</evidence>
<dbReference type="InterPro" id="IPR006330">
    <property type="entry name" value="Ado/ade_deaminase"/>
</dbReference>
<dbReference type="GO" id="GO:0004000">
    <property type="term" value="F:adenosine deaminase activity"/>
    <property type="evidence" value="ECO:0007669"/>
    <property type="project" value="TreeGrafter"/>
</dbReference>
<proteinExistence type="inferred from homology"/>
<evidence type="ECO:0000259" key="8">
    <source>
        <dbReference type="Pfam" id="PF00962"/>
    </source>
</evidence>
<evidence type="ECO:0000256" key="3">
    <source>
        <dbReference type="ARBA" id="ARBA00022723"/>
    </source>
</evidence>
<keyword evidence="4" id="KW-0378">Hydrolase</keyword>
<dbReference type="InterPro" id="IPR032466">
    <property type="entry name" value="Metal_Hydrolase"/>
</dbReference>
<feature type="domain" description="Adenosine deaminase" evidence="8">
    <location>
        <begin position="13"/>
        <end position="339"/>
    </location>
</feature>
<comment type="similarity">
    <text evidence="2">Belongs to the metallo-dependent hydrolases superfamily. Adenosine and AMP deaminases family.</text>
</comment>
<reference evidence="9" key="1">
    <citation type="submission" date="2021-01" db="UniProtKB">
        <authorList>
            <consortium name="EnsemblMetazoa"/>
        </authorList>
    </citation>
    <scope>IDENTIFICATION</scope>
</reference>
<dbReference type="GO" id="GO:0006154">
    <property type="term" value="P:adenosine catabolic process"/>
    <property type="evidence" value="ECO:0007669"/>
    <property type="project" value="TreeGrafter"/>
</dbReference>
<organism evidence="9 10">
    <name type="scientific">Clytia hemisphaerica</name>
    <dbReference type="NCBI Taxonomy" id="252671"/>
    <lineage>
        <taxon>Eukaryota</taxon>
        <taxon>Metazoa</taxon>
        <taxon>Cnidaria</taxon>
        <taxon>Hydrozoa</taxon>
        <taxon>Hydroidolina</taxon>
        <taxon>Leptothecata</taxon>
        <taxon>Obeliida</taxon>
        <taxon>Clytiidae</taxon>
        <taxon>Clytia</taxon>
    </lineage>
</organism>
<dbReference type="RefSeq" id="XP_066918864.1">
    <property type="nucleotide sequence ID" value="XM_067062763.1"/>
</dbReference>
<dbReference type="GeneID" id="136806202"/>
<evidence type="ECO:0000313" key="10">
    <source>
        <dbReference type="Proteomes" id="UP000594262"/>
    </source>
</evidence>
<keyword evidence="3" id="KW-0479">Metal-binding</keyword>
<dbReference type="PANTHER" id="PTHR11409">
    <property type="entry name" value="ADENOSINE DEAMINASE"/>
    <property type="match status" value="1"/>
</dbReference>
<dbReference type="Gene3D" id="3.20.20.140">
    <property type="entry name" value="Metal-dependent hydrolases"/>
    <property type="match status" value="1"/>
</dbReference>
<protein>
    <recommendedName>
        <fullName evidence="8">Adenosine deaminase domain-containing protein</fullName>
    </recommendedName>
</protein>
<sequence length="353" mass="40624">MTSSLDQFCQRIPKCELHAHLNGSLSTKTMKKLLKHHQDKYPGEIPHEKLNDYIEKNQQMEGLDFGIFDVVRSITDNPAAVRMATYDVIQEFEQDGVRYLELRSTPRGVEGRMTKSEYCDSVIDGILDAQKDGFEIIVRFLISIDRRKLEDFDENVGLFLKLRKRYPEILAGLDISGDPRVNSITELLPKLGELREQGVKCSIHSAEILNESETIDVLRYKPDRIGHGTFIHPETGGTQHQLDELLRTETPVECCLTSNVLCKTSPSYAKHHANYLHNDGISIMLCTDDKGVFKCSLSGEYELAMKHFGWDKDFMFNLSFSSIDHIFATDEIKMKLKKEWEQWKMNNQHLFEC</sequence>
<dbReference type="GO" id="GO:0046103">
    <property type="term" value="P:inosine biosynthetic process"/>
    <property type="evidence" value="ECO:0007669"/>
    <property type="project" value="TreeGrafter"/>
</dbReference>
<accession>A0A7M6DQM2</accession>
<dbReference type="PANTHER" id="PTHR11409:SF42">
    <property type="entry name" value="ADENOSINE DEAMINASE-LIKE PROTEIN"/>
    <property type="match status" value="1"/>
</dbReference>
<keyword evidence="5" id="KW-0862">Zinc</keyword>
<evidence type="ECO:0000256" key="4">
    <source>
        <dbReference type="ARBA" id="ARBA00022801"/>
    </source>
</evidence>
<evidence type="ECO:0000256" key="6">
    <source>
        <dbReference type="ARBA" id="ARBA00023080"/>
    </source>
</evidence>
<dbReference type="AlphaFoldDB" id="A0A7M6DQM2"/>